<dbReference type="SUPFAM" id="SSF46689">
    <property type="entry name" value="Homeodomain-like"/>
    <property type="match status" value="1"/>
</dbReference>
<dbReference type="Proteomes" id="UP000324222">
    <property type="component" value="Unassembled WGS sequence"/>
</dbReference>
<organism evidence="2 3">
    <name type="scientific">Portunus trituberculatus</name>
    <name type="common">Swimming crab</name>
    <name type="synonym">Neptunus trituberculatus</name>
    <dbReference type="NCBI Taxonomy" id="210409"/>
    <lineage>
        <taxon>Eukaryota</taxon>
        <taxon>Metazoa</taxon>
        <taxon>Ecdysozoa</taxon>
        <taxon>Arthropoda</taxon>
        <taxon>Crustacea</taxon>
        <taxon>Multicrustacea</taxon>
        <taxon>Malacostraca</taxon>
        <taxon>Eumalacostraca</taxon>
        <taxon>Eucarida</taxon>
        <taxon>Decapoda</taxon>
        <taxon>Pleocyemata</taxon>
        <taxon>Brachyura</taxon>
        <taxon>Eubrachyura</taxon>
        <taxon>Portunoidea</taxon>
        <taxon>Portunidae</taxon>
        <taxon>Portuninae</taxon>
        <taxon>Portunus</taxon>
    </lineage>
</organism>
<protein>
    <submittedName>
        <fullName evidence="2">Uncharacterized protein</fullName>
    </submittedName>
</protein>
<evidence type="ECO:0000313" key="3">
    <source>
        <dbReference type="Proteomes" id="UP000324222"/>
    </source>
</evidence>
<dbReference type="Gene3D" id="1.10.10.10">
    <property type="entry name" value="Winged helix-like DNA-binding domain superfamily/Winged helix DNA-binding domain"/>
    <property type="match status" value="1"/>
</dbReference>
<evidence type="ECO:0000313" key="2">
    <source>
        <dbReference type="EMBL" id="MPC45362.1"/>
    </source>
</evidence>
<evidence type="ECO:0000256" key="1">
    <source>
        <dbReference type="ARBA" id="ARBA00004123"/>
    </source>
</evidence>
<reference evidence="2 3" key="1">
    <citation type="submission" date="2019-05" db="EMBL/GenBank/DDBJ databases">
        <title>Another draft genome of Portunus trituberculatus and its Hox gene families provides insights of decapod evolution.</title>
        <authorList>
            <person name="Jeong J.-H."/>
            <person name="Song I."/>
            <person name="Kim S."/>
            <person name="Choi T."/>
            <person name="Kim D."/>
            <person name="Ryu S."/>
            <person name="Kim W."/>
        </authorList>
    </citation>
    <scope>NUCLEOTIDE SEQUENCE [LARGE SCALE GENOMIC DNA]</scope>
    <source>
        <tissue evidence="2">Muscle</tissue>
    </source>
</reference>
<gene>
    <name evidence="2" type="ORF">E2C01_039060</name>
</gene>
<dbReference type="Pfam" id="PF13384">
    <property type="entry name" value="HTH_23"/>
    <property type="match status" value="1"/>
</dbReference>
<accession>A0A5B7FFU8</accession>
<dbReference type="InterPro" id="IPR009057">
    <property type="entry name" value="Homeodomain-like_sf"/>
</dbReference>
<dbReference type="AlphaFoldDB" id="A0A5B7FFU8"/>
<comment type="subcellular location">
    <subcellularLocation>
        <location evidence="1">Nucleus</location>
    </subcellularLocation>
</comment>
<comment type="caution">
    <text evidence="2">The sequence shown here is derived from an EMBL/GenBank/DDBJ whole genome shotgun (WGS) entry which is preliminary data.</text>
</comment>
<keyword evidence="3" id="KW-1185">Reference proteome</keyword>
<sequence>MLNISRTPRNRQSQCTSLCRMLLLRHVDGRLHWAVKRCHTKPTSLSERSVFVLLWVGGRSIRSIARDTGVSSSTVCRWIHRWREEGNVFDRKRI</sequence>
<proteinExistence type="predicted"/>
<dbReference type="GO" id="GO:0005634">
    <property type="term" value="C:nucleus"/>
    <property type="evidence" value="ECO:0007669"/>
    <property type="project" value="UniProtKB-SubCell"/>
</dbReference>
<dbReference type="EMBL" id="VSRR010006688">
    <property type="protein sequence ID" value="MPC45362.1"/>
    <property type="molecule type" value="Genomic_DNA"/>
</dbReference>
<dbReference type="InterPro" id="IPR036388">
    <property type="entry name" value="WH-like_DNA-bd_sf"/>
</dbReference>
<name>A0A5B7FFU8_PORTR</name>